<sequence>MGYVLSNLSIGRKLLLGFGLVVVVALGVASVGFINIFALLERGDLMTGIAESQIHLLRAKVAQQDYVRSGSPDSAQRAQASLNALQSRLDALLGGALEP</sequence>
<feature type="transmembrane region" description="Helical" evidence="1">
    <location>
        <begin position="15"/>
        <end position="40"/>
    </location>
</feature>
<comment type="caution">
    <text evidence="2">The sequence shown here is derived from an EMBL/GenBank/DDBJ whole genome shotgun (WGS) entry which is preliminary data.</text>
</comment>
<accession>A0ABY0XR63</accession>
<keyword evidence="1" id="KW-0472">Membrane</keyword>
<evidence type="ECO:0000313" key="2">
    <source>
        <dbReference type="EMBL" id="SEB95760.1"/>
    </source>
</evidence>
<dbReference type="Proteomes" id="UP000199665">
    <property type="component" value="Unassembled WGS sequence"/>
</dbReference>
<reference evidence="2 3" key="1">
    <citation type="submission" date="2016-10" db="EMBL/GenBank/DDBJ databases">
        <authorList>
            <person name="Varghese N."/>
            <person name="Submissions S."/>
        </authorList>
    </citation>
    <scope>NUCLEOTIDE SEQUENCE [LARGE SCALE GENOMIC DNA]</scope>
    <source>
        <strain evidence="2 3">DSM 18327</strain>
    </source>
</reference>
<name>A0ABY0XR63_9PSED</name>
<evidence type="ECO:0000256" key="1">
    <source>
        <dbReference type="SAM" id="Phobius"/>
    </source>
</evidence>
<keyword evidence="1" id="KW-1133">Transmembrane helix</keyword>
<gene>
    <name evidence="2" type="ORF">SAMN05216205_1086</name>
</gene>
<dbReference type="EMBL" id="FNRV01000001">
    <property type="protein sequence ID" value="SEB95760.1"/>
    <property type="molecule type" value="Genomic_DNA"/>
</dbReference>
<dbReference type="RefSeq" id="WP_090463218.1">
    <property type="nucleotide sequence ID" value="NZ_FNRV01000001.1"/>
</dbReference>
<keyword evidence="1" id="KW-0812">Transmembrane</keyword>
<proteinExistence type="predicted"/>
<keyword evidence="3" id="KW-1185">Reference proteome</keyword>
<organism evidence="2 3">
    <name type="scientific">Pseudomonas mohnii</name>
    <dbReference type="NCBI Taxonomy" id="395600"/>
    <lineage>
        <taxon>Bacteria</taxon>
        <taxon>Pseudomonadati</taxon>
        <taxon>Pseudomonadota</taxon>
        <taxon>Gammaproteobacteria</taxon>
        <taxon>Pseudomonadales</taxon>
        <taxon>Pseudomonadaceae</taxon>
        <taxon>Pseudomonas</taxon>
    </lineage>
</organism>
<evidence type="ECO:0000313" key="3">
    <source>
        <dbReference type="Proteomes" id="UP000199665"/>
    </source>
</evidence>
<protein>
    <submittedName>
        <fullName evidence="2">Methyl-accepting chemotaxis protein</fullName>
    </submittedName>
</protein>